<organism evidence="1 2">
    <name type="scientific">Candidatus Collierbacteria bacterium RIFOXYA2_FULL_46_10</name>
    <dbReference type="NCBI Taxonomy" id="1817726"/>
    <lineage>
        <taxon>Bacteria</taxon>
        <taxon>Candidatus Collieribacteriota</taxon>
    </lineage>
</organism>
<dbReference type="GO" id="GO:0004521">
    <property type="term" value="F:RNA endonuclease activity"/>
    <property type="evidence" value="ECO:0007669"/>
    <property type="project" value="TreeGrafter"/>
</dbReference>
<dbReference type="GO" id="GO:0016075">
    <property type="term" value="P:rRNA catabolic process"/>
    <property type="evidence" value="ECO:0007669"/>
    <property type="project" value="TreeGrafter"/>
</dbReference>
<reference evidence="1 2" key="1">
    <citation type="journal article" date="2016" name="Nat. Commun.">
        <title>Thousands of microbial genomes shed light on interconnected biogeochemical processes in an aquifer system.</title>
        <authorList>
            <person name="Anantharaman K."/>
            <person name="Brown C.T."/>
            <person name="Hug L.A."/>
            <person name="Sharon I."/>
            <person name="Castelle C.J."/>
            <person name="Probst A.J."/>
            <person name="Thomas B.C."/>
            <person name="Singh A."/>
            <person name="Wilkins M.J."/>
            <person name="Karaoz U."/>
            <person name="Brodie E.L."/>
            <person name="Williams K.H."/>
            <person name="Hubbard S.S."/>
            <person name="Banfield J.F."/>
        </authorList>
    </citation>
    <scope>NUCLEOTIDE SEQUENCE [LARGE SCALE GENOMIC DNA]</scope>
</reference>
<dbReference type="GO" id="GO:0006402">
    <property type="term" value="P:mRNA catabolic process"/>
    <property type="evidence" value="ECO:0007669"/>
    <property type="project" value="TreeGrafter"/>
</dbReference>
<dbReference type="InterPro" id="IPR011067">
    <property type="entry name" value="Plasmid_toxin/cell-grow_inhib"/>
</dbReference>
<dbReference type="EMBL" id="MFAK01000038">
    <property type="protein sequence ID" value="OGD74217.1"/>
    <property type="molecule type" value="Genomic_DNA"/>
</dbReference>
<protein>
    <recommendedName>
        <fullName evidence="3">mRNA interferase</fullName>
    </recommendedName>
</protein>
<dbReference type="Gene3D" id="2.30.30.110">
    <property type="match status" value="1"/>
</dbReference>
<proteinExistence type="predicted"/>
<sequence length="109" mass="12250">MYKTGSVILIKMHPASGQELKKFRPALVLQFHPLRNFVTFIPLTSQTKTISLNEAILAPSSTNGLEKPSLALCWYIQTVGTNRIQKKLGQLNKIELNKVITLVKKSLFL</sequence>
<dbReference type="AlphaFoldDB" id="A0A1F5F3I2"/>
<accession>A0A1F5F3I2</accession>
<dbReference type="PANTHER" id="PTHR33988">
    <property type="entry name" value="ENDORIBONUCLEASE MAZF-RELATED"/>
    <property type="match status" value="1"/>
</dbReference>
<dbReference type="SUPFAM" id="SSF50118">
    <property type="entry name" value="Cell growth inhibitor/plasmid maintenance toxic component"/>
    <property type="match status" value="1"/>
</dbReference>
<evidence type="ECO:0000313" key="1">
    <source>
        <dbReference type="EMBL" id="OGD74217.1"/>
    </source>
</evidence>
<comment type="caution">
    <text evidence="1">The sequence shown here is derived from an EMBL/GenBank/DDBJ whole genome shotgun (WGS) entry which is preliminary data.</text>
</comment>
<dbReference type="InterPro" id="IPR003477">
    <property type="entry name" value="PemK-like"/>
</dbReference>
<dbReference type="GO" id="GO:0003677">
    <property type="term" value="F:DNA binding"/>
    <property type="evidence" value="ECO:0007669"/>
    <property type="project" value="InterPro"/>
</dbReference>
<dbReference type="Proteomes" id="UP000176191">
    <property type="component" value="Unassembled WGS sequence"/>
</dbReference>
<evidence type="ECO:0000313" key="2">
    <source>
        <dbReference type="Proteomes" id="UP000176191"/>
    </source>
</evidence>
<evidence type="ECO:0008006" key="3">
    <source>
        <dbReference type="Google" id="ProtNLM"/>
    </source>
</evidence>
<dbReference type="Pfam" id="PF02452">
    <property type="entry name" value="PemK_toxin"/>
    <property type="match status" value="1"/>
</dbReference>
<gene>
    <name evidence="1" type="ORF">A2228_03615</name>
</gene>
<name>A0A1F5F3I2_9BACT</name>